<feature type="binding site" evidence="5">
    <location>
        <position position="192"/>
    </location>
    <ligand>
        <name>Mg(2+)</name>
        <dbReference type="ChEBI" id="CHEBI:18420"/>
    </ligand>
</feature>
<evidence type="ECO:0000313" key="9">
    <source>
        <dbReference type="EMBL" id="MFD2158184.1"/>
    </source>
</evidence>
<evidence type="ECO:0000259" key="8">
    <source>
        <dbReference type="PROSITE" id="PS51883"/>
    </source>
</evidence>
<dbReference type="NCBIfam" id="NF008955">
    <property type="entry name" value="PRK12297.1"/>
    <property type="match status" value="1"/>
</dbReference>
<keyword evidence="10" id="KW-1185">Reference proteome</keyword>
<evidence type="ECO:0000256" key="2">
    <source>
        <dbReference type="ARBA" id="ARBA00022741"/>
    </source>
</evidence>
<dbReference type="PRINTS" id="PR00326">
    <property type="entry name" value="GTP1OBG"/>
</dbReference>
<dbReference type="EMBL" id="JBHUJB010000021">
    <property type="protein sequence ID" value="MFD2158184.1"/>
    <property type="molecule type" value="Genomic_DNA"/>
</dbReference>
<comment type="function">
    <text evidence="5">An essential GTPase which binds GTP, GDP and possibly (p)ppGpp with moderate affinity, with high nucleotide exchange rates and a fairly low GTP hydrolysis rate. Plays a role in control of the cell cycle, stress response, ribosome biogenesis and in those bacteria that undergo differentiation, in morphogenesis control.</text>
</comment>
<feature type="domain" description="Obg" evidence="8">
    <location>
        <begin position="4"/>
        <end position="178"/>
    </location>
</feature>
<evidence type="ECO:0000259" key="7">
    <source>
        <dbReference type="PROSITE" id="PS51710"/>
    </source>
</evidence>
<dbReference type="SUPFAM" id="SSF52540">
    <property type="entry name" value="P-loop containing nucleoside triphosphate hydrolases"/>
    <property type="match status" value="1"/>
</dbReference>
<dbReference type="EC" id="3.6.5.-" evidence="5"/>
<comment type="subunit">
    <text evidence="5">Monomer.</text>
</comment>
<comment type="caution">
    <text evidence="9">The sequence shown here is derived from an EMBL/GenBank/DDBJ whole genome shotgun (WGS) entry which is preliminary data.</text>
</comment>
<dbReference type="InterPro" id="IPR006169">
    <property type="entry name" value="GTP1_OBG_dom"/>
</dbReference>
<keyword evidence="4 5" id="KW-0342">GTP-binding</keyword>
<dbReference type="Gene3D" id="3.40.50.300">
    <property type="entry name" value="P-loop containing nucleotide triphosphate hydrolases"/>
    <property type="match status" value="1"/>
</dbReference>
<feature type="binding site" evidence="5">
    <location>
        <begin position="210"/>
        <end position="214"/>
    </location>
    <ligand>
        <name>GTP</name>
        <dbReference type="ChEBI" id="CHEBI:37565"/>
    </ligand>
</feature>
<dbReference type="Gene3D" id="2.70.210.12">
    <property type="entry name" value="GTP1/OBG domain"/>
    <property type="match status" value="1"/>
</dbReference>
<feature type="compositionally biased region" description="Acidic residues" evidence="6">
    <location>
        <begin position="357"/>
        <end position="368"/>
    </location>
</feature>
<dbReference type="PROSITE" id="PS51883">
    <property type="entry name" value="OBG"/>
    <property type="match status" value="1"/>
</dbReference>
<dbReference type="CDD" id="cd01898">
    <property type="entry name" value="Obg"/>
    <property type="match status" value="1"/>
</dbReference>
<dbReference type="PANTHER" id="PTHR11702:SF31">
    <property type="entry name" value="MITOCHONDRIAL RIBOSOME-ASSOCIATED GTPASE 2"/>
    <property type="match status" value="1"/>
</dbReference>
<feature type="binding site" evidence="5">
    <location>
        <begin position="232"/>
        <end position="235"/>
    </location>
    <ligand>
        <name>GTP</name>
        <dbReference type="ChEBI" id="CHEBI:37565"/>
    </ligand>
</feature>
<dbReference type="InterPro" id="IPR036726">
    <property type="entry name" value="GTP1_OBG_dom_sf"/>
</dbReference>
<gene>
    <name evidence="9" type="primary">obgE</name>
    <name evidence="5" type="synonym">obg</name>
    <name evidence="9" type="ORF">ACFSW8_04680</name>
</gene>
<evidence type="ECO:0000256" key="6">
    <source>
        <dbReference type="SAM" id="MobiDB-lite"/>
    </source>
</evidence>
<comment type="similarity">
    <text evidence="1 5">Belongs to the TRAFAC class OBG-HflX-like GTPase superfamily. OBG GTPase family.</text>
</comment>
<dbReference type="InterPro" id="IPR045086">
    <property type="entry name" value="OBG_GTPase"/>
</dbReference>
<dbReference type="InterPro" id="IPR005225">
    <property type="entry name" value="Small_GTP-bd"/>
</dbReference>
<sequence>MKQAKFIDNIRVYCKAGDGGNGVVHFRREKYLPKGGPDGGDGGDGGDIIIECSPHTDNLRQFFYDPKLVAKGGAHGAGARKHGKNGKKVIAKVPPGTVIYKSPALSLKEAVEMERGEGIDLDPVVDLTTPGDTFVLCEGGKGGKGNWHYKSSTNRAPEEHTLGTEGDEGVYYFELRRIADAGMVGFPNAGKSTLVGKLSAAEPKVGNYPFTTLQPTVGVVEFPGYRRCTVADIPGLIEGAHENRGLGHEFLRHITRCHLLLFVVDMAGFDGRDPIEDLQILRTEVKMYDEELAKFPWVVVANKMDLEGAEENLENFKMRFPKVKIIPISAENEDGLGELRAYLDETVGYHLHGNAPDESEEEIDDLESFVERGDA</sequence>
<dbReference type="PANTHER" id="PTHR11702">
    <property type="entry name" value="DEVELOPMENTALLY REGULATED GTP-BINDING PROTEIN-RELATED"/>
    <property type="match status" value="1"/>
</dbReference>
<comment type="subcellular location">
    <subcellularLocation>
        <location evidence="5">Cytoplasm</location>
    </subcellularLocation>
</comment>
<dbReference type="PROSITE" id="PS51710">
    <property type="entry name" value="G_OBG"/>
    <property type="match status" value="1"/>
</dbReference>
<evidence type="ECO:0000313" key="10">
    <source>
        <dbReference type="Proteomes" id="UP001597389"/>
    </source>
</evidence>
<dbReference type="InterPro" id="IPR014100">
    <property type="entry name" value="GTP-bd_Obg/CgtA"/>
</dbReference>
<dbReference type="HAMAP" id="MF_01454">
    <property type="entry name" value="GTPase_Obg"/>
    <property type="match status" value="1"/>
</dbReference>
<dbReference type="InterPro" id="IPR027417">
    <property type="entry name" value="P-loop_NTPase"/>
</dbReference>
<feature type="binding site" evidence="5">
    <location>
        <begin position="302"/>
        <end position="305"/>
    </location>
    <ligand>
        <name>GTP</name>
        <dbReference type="ChEBI" id="CHEBI:37565"/>
    </ligand>
</feature>
<dbReference type="SUPFAM" id="SSF82051">
    <property type="entry name" value="Obg GTP-binding protein N-terminal domain"/>
    <property type="match status" value="1"/>
</dbReference>
<evidence type="ECO:0000256" key="1">
    <source>
        <dbReference type="ARBA" id="ARBA00007699"/>
    </source>
</evidence>
<comment type="cofactor">
    <cofactor evidence="5">
        <name>Mg(2+)</name>
        <dbReference type="ChEBI" id="CHEBI:18420"/>
    </cofactor>
</comment>
<protein>
    <recommendedName>
        <fullName evidence="5">GTPase Obg</fullName>
        <ecNumber evidence="5">3.6.5.-</ecNumber>
    </recommendedName>
    <alternativeName>
        <fullName evidence="5">GTP-binding protein Obg</fullName>
    </alternativeName>
</protein>
<name>A0ABW4Z8C8_9BACT</name>
<feature type="binding site" evidence="5">
    <location>
        <position position="212"/>
    </location>
    <ligand>
        <name>Mg(2+)</name>
        <dbReference type="ChEBI" id="CHEBI:18420"/>
    </ligand>
</feature>
<feature type="region of interest" description="Disordered" evidence="6">
    <location>
        <begin position="353"/>
        <end position="375"/>
    </location>
</feature>
<dbReference type="InterPro" id="IPR006073">
    <property type="entry name" value="GTP-bd"/>
</dbReference>
<feature type="binding site" evidence="5">
    <location>
        <begin position="185"/>
        <end position="192"/>
    </location>
    <ligand>
        <name>GTP</name>
        <dbReference type="ChEBI" id="CHEBI:37565"/>
    </ligand>
</feature>
<dbReference type="RefSeq" id="WP_377090343.1">
    <property type="nucleotide sequence ID" value="NZ_JBHSJL010000014.1"/>
</dbReference>
<keyword evidence="5" id="KW-0963">Cytoplasm</keyword>
<feature type="domain" description="OBG-type G" evidence="7">
    <location>
        <begin position="179"/>
        <end position="348"/>
    </location>
</feature>
<keyword evidence="5" id="KW-0378">Hydrolase</keyword>
<dbReference type="NCBIfam" id="NF008956">
    <property type="entry name" value="PRK12299.1"/>
    <property type="match status" value="1"/>
</dbReference>
<dbReference type="PIRSF" id="PIRSF002401">
    <property type="entry name" value="GTP_bd_Obg/CgtA"/>
    <property type="match status" value="1"/>
</dbReference>
<dbReference type="InterPro" id="IPR031167">
    <property type="entry name" value="G_OBG"/>
</dbReference>
<keyword evidence="5" id="KW-0479">Metal-binding</keyword>
<organism evidence="9 10">
    <name type="scientific">Rubritalea tangerina</name>
    <dbReference type="NCBI Taxonomy" id="430798"/>
    <lineage>
        <taxon>Bacteria</taxon>
        <taxon>Pseudomonadati</taxon>
        <taxon>Verrucomicrobiota</taxon>
        <taxon>Verrucomicrobiia</taxon>
        <taxon>Verrucomicrobiales</taxon>
        <taxon>Rubritaleaceae</taxon>
        <taxon>Rubritalea</taxon>
    </lineage>
</organism>
<feature type="binding site" evidence="5">
    <location>
        <begin position="329"/>
        <end position="331"/>
    </location>
    <ligand>
        <name>GTP</name>
        <dbReference type="ChEBI" id="CHEBI:37565"/>
    </ligand>
</feature>
<keyword evidence="2 5" id="KW-0547">Nucleotide-binding</keyword>
<evidence type="ECO:0000256" key="4">
    <source>
        <dbReference type="ARBA" id="ARBA00023134"/>
    </source>
</evidence>
<evidence type="ECO:0000256" key="3">
    <source>
        <dbReference type="ARBA" id="ARBA00022842"/>
    </source>
</evidence>
<dbReference type="Pfam" id="PF01018">
    <property type="entry name" value="GTP1_OBG"/>
    <property type="match status" value="1"/>
</dbReference>
<evidence type="ECO:0000256" key="5">
    <source>
        <dbReference type="HAMAP-Rule" id="MF_01454"/>
    </source>
</evidence>
<dbReference type="NCBIfam" id="TIGR02729">
    <property type="entry name" value="Obg_CgtA"/>
    <property type="match status" value="1"/>
</dbReference>
<dbReference type="Pfam" id="PF01926">
    <property type="entry name" value="MMR_HSR1"/>
    <property type="match status" value="1"/>
</dbReference>
<reference evidence="10" key="1">
    <citation type="journal article" date="2019" name="Int. J. Syst. Evol. Microbiol.">
        <title>The Global Catalogue of Microorganisms (GCM) 10K type strain sequencing project: providing services to taxonomists for standard genome sequencing and annotation.</title>
        <authorList>
            <consortium name="The Broad Institute Genomics Platform"/>
            <consortium name="The Broad Institute Genome Sequencing Center for Infectious Disease"/>
            <person name="Wu L."/>
            <person name="Ma J."/>
        </authorList>
    </citation>
    <scope>NUCLEOTIDE SEQUENCE [LARGE SCALE GENOMIC DNA]</scope>
    <source>
        <strain evidence="10">CCUG 57942</strain>
    </source>
</reference>
<proteinExistence type="inferred from homology"/>
<keyword evidence="3 5" id="KW-0460">Magnesium</keyword>
<accession>A0ABW4Z8C8</accession>
<dbReference type="NCBIfam" id="TIGR00231">
    <property type="entry name" value="small_GTP"/>
    <property type="match status" value="1"/>
</dbReference>
<dbReference type="Proteomes" id="UP001597389">
    <property type="component" value="Unassembled WGS sequence"/>
</dbReference>